<dbReference type="PANTHER" id="PTHR42830">
    <property type="entry name" value="OSMOTICALLY INDUCIBLE FAMILY PROTEIN"/>
    <property type="match status" value="1"/>
</dbReference>
<dbReference type="RefSeq" id="WP_011246961.1">
    <property type="nucleotide sequence ID" value="NZ_BOQS01000012.1"/>
</dbReference>
<dbReference type="AlphaFoldDB" id="A0A268P2N6"/>
<dbReference type="InterPro" id="IPR052707">
    <property type="entry name" value="OsmC_Ohr_Peroxiredoxin"/>
</dbReference>
<organism evidence="1 2">
    <name type="scientific">Shouchella clausii</name>
    <name type="common">Alkalihalobacillus clausii</name>
    <dbReference type="NCBI Taxonomy" id="79880"/>
    <lineage>
        <taxon>Bacteria</taxon>
        <taxon>Bacillati</taxon>
        <taxon>Bacillota</taxon>
        <taxon>Bacilli</taxon>
        <taxon>Bacillales</taxon>
        <taxon>Bacillaceae</taxon>
        <taxon>Shouchella</taxon>
    </lineage>
</organism>
<reference evidence="1 2" key="1">
    <citation type="submission" date="2017-07" db="EMBL/GenBank/DDBJ databases">
        <title>Isolation and whole genome analysis of endospore-forming bacteria from heroin.</title>
        <authorList>
            <person name="Kalinowski J."/>
            <person name="Ahrens B."/>
            <person name="Al-Dilaimi A."/>
            <person name="Winkler A."/>
            <person name="Wibberg D."/>
            <person name="Schleenbecker U."/>
            <person name="Ruckert C."/>
            <person name="Wolfel R."/>
            <person name="Grass G."/>
        </authorList>
    </citation>
    <scope>NUCLEOTIDE SEQUENCE [LARGE SCALE GENOMIC DNA]</scope>
    <source>
        <strain evidence="1 2">7539</strain>
    </source>
</reference>
<dbReference type="Proteomes" id="UP000216207">
    <property type="component" value="Unassembled WGS sequence"/>
</dbReference>
<dbReference type="PANTHER" id="PTHR42830:SF2">
    <property type="entry name" value="OSMC_OHR FAMILY PROTEIN"/>
    <property type="match status" value="1"/>
</dbReference>
<dbReference type="Pfam" id="PF02566">
    <property type="entry name" value="OsmC"/>
    <property type="match status" value="1"/>
</dbReference>
<protein>
    <recommendedName>
        <fullName evidence="3">OsmC family peroxiredoxin</fullName>
    </recommendedName>
</protein>
<dbReference type="SUPFAM" id="SSF82784">
    <property type="entry name" value="OsmC-like"/>
    <property type="match status" value="1"/>
</dbReference>
<dbReference type="OMA" id="CYIITLA"/>
<proteinExistence type="predicted"/>
<name>A0A268P2N6_SHOCL</name>
<dbReference type="InterPro" id="IPR036102">
    <property type="entry name" value="OsmC/Ohrsf"/>
</dbReference>
<evidence type="ECO:0000313" key="1">
    <source>
        <dbReference type="EMBL" id="PAE90022.1"/>
    </source>
</evidence>
<dbReference type="EMBL" id="NPCC01000005">
    <property type="protein sequence ID" value="PAE90022.1"/>
    <property type="molecule type" value="Genomic_DNA"/>
</dbReference>
<accession>A0A268P2N6</accession>
<sequence length="148" mass="16016">MIHQFLLDATWNGGRNSTGTIQTGNLSHSISIPKEMGGPGIGTNPDEMLLGAAATCFLITYAAMLERAQIEVESLTLHAEADVDVTNNIFEFRAIRHFPTVVLKEQTQLEKAERLAFKAESSCMITKAVAGNVAVSVTPNVKAVDRDE</sequence>
<dbReference type="NCBIfam" id="TIGR03563">
    <property type="entry name" value="perox_SACOL1771"/>
    <property type="match status" value="1"/>
</dbReference>
<evidence type="ECO:0000313" key="2">
    <source>
        <dbReference type="Proteomes" id="UP000216207"/>
    </source>
</evidence>
<dbReference type="InterPro" id="IPR019905">
    <property type="entry name" value="OsmC-like_firmicutes"/>
</dbReference>
<dbReference type="InterPro" id="IPR015946">
    <property type="entry name" value="KH_dom-like_a/b"/>
</dbReference>
<comment type="caution">
    <text evidence="1">The sequence shown here is derived from an EMBL/GenBank/DDBJ whole genome shotgun (WGS) entry which is preliminary data.</text>
</comment>
<dbReference type="InterPro" id="IPR003718">
    <property type="entry name" value="OsmC/Ohr_fam"/>
</dbReference>
<gene>
    <name evidence="1" type="ORF">CHH72_03285</name>
</gene>
<dbReference type="Gene3D" id="3.30.300.20">
    <property type="match status" value="1"/>
</dbReference>
<evidence type="ECO:0008006" key="3">
    <source>
        <dbReference type="Google" id="ProtNLM"/>
    </source>
</evidence>